<feature type="signal peptide" evidence="2">
    <location>
        <begin position="1"/>
        <end position="19"/>
    </location>
</feature>
<keyword evidence="1" id="KW-0472">Membrane</keyword>
<feature type="transmembrane region" description="Helical" evidence="1">
    <location>
        <begin position="89"/>
        <end position="109"/>
    </location>
</feature>
<accession>B5KMD0</accession>
<dbReference type="GeneID" id="6870562"/>
<evidence type="ECO:0000256" key="1">
    <source>
        <dbReference type="SAM" id="Phobius"/>
    </source>
</evidence>
<name>B5KMD0_BILAU</name>
<dbReference type="AlphaFoldDB" id="B5KMD0"/>
<proteinExistence type="predicted"/>
<keyword evidence="1" id="KW-1133">Transmembrane helix</keyword>
<evidence type="ECO:0000313" key="3">
    <source>
        <dbReference type="EMBL" id="ABS88973.1"/>
    </source>
</evidence>
<feature type="transmembrane region" description="Helical" evidence="1">
    <location>
        <begin position="44"/>
        <end position="68"/>
    </location>
</feature>
<gene>
    <name evidence="3" type="primary">ND6</name>
</gene>
<keyword evidence="3" id="KW-0496">Mitochondrion</keyword>
<reference evidence="3" key="1">
    <citation type="submission" date="2007-08" db="EMBL/GenBank/DDBJ databases">
        <title>Mitogenomic analysis of Collembolan species.</title>
        <authorList>
            <person name="Carapelli A."/>
            <person name="Comandi S."/>
            <person name="Nardi F."/>
            <person name="Frati F."/>
        </authorList>
    </citation>
    <scope>NUCLEOTIDE SEQUENCE</scope>
</reference>
<dbReference type="EMBL" id="EU084034">
    <property type="protein sequence ID" value="ABS88973.1"/>
    <property type="molecule type" value="Genomic_DNA"/>
</dbReference>
<evidence type="ECO:0000256" key="2">
    <source>
        <dbReference type="SAM" id="SignalP"/>
    </source>
</evidence>
<dbReference type="CTD" id="4541"/>
<sequence>MSWMLLVMLLLSISMLSSSSPIVFIILIITQTLCICLSMKLLSYSPIFSMILFLIFIGGMMVLFSYIVSLTPNNSVMTPLQLLLSNKMILLLSFILLMMSIFFSLKINLIETNTMNKPFINILTSIFNVYSHSMWIVFMMFFLLLLTLIIVVFCVLTNSGPMRSLTMKLN</sequence>
<feature type="chain" id="PRO_5002833266" evidence="2">
    <location>
        <begin position="20"/>
        <end position="170"/>
    </location>
</feature>
<keyword evidence="1" id="KW-0812">Transmembrane</keyword>
<keyword evidence="2" id="KW-0732">Signal</keyword>
<geneLocation type="mitochondrion" evidence="3"/>
<dbReference type="RefSeq" id="YP_002213622.1">
    <property type="nucleotide sequence ID" value="NC_011195.1"/>
</dbReference>
<feature type="transmembrane region" description="Helical" evidence="1">
    <location>
        <begin position="135"/>
        <end position="158"/>
    </location>
</feature>
<organism evidence="3">
    <name type="scientific">Bilobella aurantiaca</name>
    <name type="common">Springtail</name>
    <dbReference type="NCBI Taxonomy" id="106915"/>
    <lineage>
        <taxon>Eukaryota</taxon>
        <taxon>Metazoa</taxon>
        <taxon>Ecdysozoa</taxon>
        <taxon>Arthropoda</taxon>
        <taxon>Hexapoda</taxon>
        <taxon>Collembola</taxon>
        <taxon>Poduromorpha</taxon>
        <taxon>Poduroidea</taxon>
        <taxon>Neanuridae</taxon>
        <taxon>Neanurinae</taxon>
        <taxon>Paleonurini</taxon>
        <taxon>Bilobella</taxon>
    </lineage>
</organism>
<protein>
    <submittedName>
        <fullName evidence="3">NADH dehydrogenase subunit 6</fullName>
    </submittedName>
</protein>